<dbReference type="PANTHER" id="PTHR30203:SF24">
    <property type="entry name" value="BLR4935 PROTEIN"/>
    <property type="match status" value="1"/>
</dbReference>
<dbReference type="AlphaFoldDB" id="A0A330L7P2"/>
<dbReference type="Gene3D" id="1.20.1600.10">
    <property type="entry name" value="Outer membrane efflux proteins (OEP)"/>
    <property type="match status" value="1"/>
</dbReference>
<sequence length="451" mass="49484">MSSRHDRPDGETDILLVLIGVLYMTIRAVLSLIGLGAALYAAAIPASLGFALEPAPAAYSLDSILDLALARNPAVSSAEGTIDQQRGHQTAAGAYPNPTVTGYMGYGEVRDTGRANIRESLDREKLTEYNVTIGQPLEWPAMRKARQGVADAGLATANAGMSETRLHLTTQVKVAFYDLLLAQRDAALAQQNLDTVESVTRIVKARVKSGEAPQFESIKAEVEVLKAKQQLARADNAVRINRAVVDTMTGGALGPTYVIQGDFMGLSKEVHLDGLIVRMGTQHPSIQRLLKSVEQSDWKIEFERQSRVPSVTVNGSYWREIGREAVQGGLSIPMPLWYRREGEIAASLGAKRHHEAELLRTRNELARAIFQHYQDARTTAELIDVFDKGLLKQAQEALRLAQFSFQQGASSLLDVFDAQRVQRQIQMDYAHARYELSVSLAHLERAVGGTL</sequence>
<dbReference type="InterPro" id="IPR003423">
    <property type="entry name" value="OMP_efflux"/>
</dbReference>
<keyword evidence="2" id="KW-0472">Membrane</keyword>
<comment type="similarity">
    <text evidence="1">Belongs to the outer membrane factor (OMF) (TC 1.B.17) family.</text>
</comment>
<dbReference type="Proteomes" id="UP000248168">
    <property type="component" value="Unassembled WGS sequence"/>
</dbReference>
<dbReference type="Pfam" id="PF02321">
    <property type="entry name" value="OEP"/>
    <property type="match status" value="2"/>
</dbReference>
<keyword evidence="3" id="KW-0449">Lipoprotein</keyword>
<name>A0A330L7P2_9BACT</name>
<organism evidence="3 4">
    <name type="scientific">Nitrospira lenta</name>
    <dbReference type="NCBI Taxonomy" id="1436998"/>
    <lineage>
        <taxon>Bacteria</taxon>
        <taxon>Pseudomonadati</taxon>
        <taxon>Nitrospirota</taxon>
        <taxon>Nitrospiria</taxon>
        <taxon>Nitrospirales</taxon>
        <taxon>Nitrospiraceae</taxon>
        <taxon>Nitrospira</taxon>
    </lineage>
</organism>
<keyword evidence="2" id="KW-0812">Transmembrane</keyword>
<dbReference type="EMBL" id="OUNR01000018">
    <property type="protein sequence ID" value="SPP65978.1"/>
    <property type="molecule type" value="Genomic_DNA"/>
</dbReference>
<proteinExistence type="inferred from homology"/>
<dbReference type="PANTHER" id="PTHR30203">
    <property type="entry name" value="OUTER MEMBRANE CATION EFFLUX PROTEIN"/>
    <property type="match status" value="1"/>
</dbReference>
<keyword evidence="2" id="KW-1133">Transmembrane helix</keyword>
<dbReference type="InterPro" id="IPR010131">
    <property type="entry name" value="MdtP/NodT-like"/>
</dbReference>
<evidence type="ECO:0000256" key="2">
    <source>
        <dbReference type="SAM" id="Phobius"/>
    </source>
</evidence>
<keyword evidence="4" id="KW-1185">Reference proteome</keyword>
<evidence type="ECO:0000313" key="3">
    <source>
        <dbReference type="EMBL" id="SPP65978.1"/>
    </source>
</evidence>
<protein>
    <submittedName>
        <fullName evidence="3">Putative Heavy metal efflux system, outer membrane lipoprotein</fullName>
    </submittedName>
</protein>
<dbReference type="InParanoid" id="A0A330L7P2"/>
<evidence type="ECO:0000313" key="4">
    <source>
        <dbReference type="Proteomes" id="UP000248168"/>
    </source>
</evidence>
<feature type="transmembrane region" description="Helical" evidence="2">
    <location>
        <begin position="12"/>
        <end position="40"/>
    </location>
</feature>
<dbReference type="GO" id="GO:0015562">
    <property type="term" value="F:efflux transmembrane transporter activity"/>
    <property type="evidence" value="ECO:0007669"/>
    <property type="project" value="InterPro"/>
</dbReference>
<evidence type="ECO:0000256" key="1">
    <source>
        <dbReference type="ARBA" id="ARBA00007613"/>
    </source>
</evidence>
<gene>
    <name evidence="3" type="ORF">NITLEN_50018</name>
</gene>
<dbReference type="SUPFAM" id="SSF56954">
    <property type="entry name" value="Outer membrane efflux proteins (OEP)"/>
    <property type="match status" value="1"/>
</dbReference>
<reference evidence="4" key="1">
    <citation type="submission" date="2018-04" db="EMBL/GenBank/DDBJ databases">
        <authorList>
            <person name="Lucker S."/>
            <person name="Sakoula D."/>
        </authorList>
    </citation>
    <scope>NUCLEOTIDE SEQUENCE [LARGE SCALE GENOMIC DNA]</scope>
</reference>
<accession>A0A330L7P2</accession>